<accession>A0A1E3BNR5</accession>
<dbReference type="EMBL" id="JXNT01000001">
    <property type="protein sequence ID" value="ODM22589.1"/>
    <property type="molecule type" value="Genomic_DNA"/>
</dbReference>
<keyword evidence="2" id="KW-1185">Reference proteome</keyword>
<gene>
    <name evidence="1" type="ORF">SI65_00178</name>
</gene>
<evidence type="ECO:0000313" key="2">
    <source>
        <dbReference type="Proteomes" id="UP000094569"/>
    </source>
</evidence>
<evidence type="ECO:0000313" key="1">
    <source>
        <dbReference type="EMBL" id="ODM22589.1"/>
    </source>
</evidence>
<protein>
    <recommendedName>
        <fullName evidence="3">Carboxylesterase type B domain-containing protein</fullName>
    </recommendedName>
</protein>
<name>A0A1E3BNR5_ASPCR</name>
<organism evidence="1 2">
    <name type="scientific">Aspergillus cristatus</name>
    <name type="common">Chinese Fuzhuan brick tea-fermentation fungus</name>
    <name type="synonym">Eurotium cristatum</name>
    <dbReference type="NCBI Taxonomy" id="573508"/>
    <lineage>
        <taxon>Eukaryota</taxon>
        <taxon>Fungi</taxon>
        <taxon>Dikarya</taxon>
        <taxon>Ascomycota</taxon>
        <taxon>Pezizomycotina</taxon>
        <taxon>Eurotiomycetes</taxon>
        <taxon>Eurotiomycetidae</taxon>
        <taxon>Eurotiales</taxon>
        <taxon>Aspergillaceae</taxon>
        <taxon>Aspergillus</taxon>
        <taxon>Aspergillus subgen. Aspergillus</taxon>
    </lineage>
</organism>
<dbReference type="AlphaFoldDB" id="A0A1E3BNR5"/>
<dbReference type="OrthoDB" id="408631at2759"/>
<dbReference type="Proteomes" id="UP000094569">
    <property type="component" value="Unassembled WGS sequence"/>
</dbReference>
<reference evidence="1 2" key="1">
    <citation type="journal article" date="2016" name="BMC Genomics">
        <title>Comparative genomic and transcriptomic analyses of the Fuzhuan brick tea-fermentation fungus Aspergillus cristatus.</title>
        <authorList>
            <person name="Ge Y."/>
            <person name="Wang Y."/>
            <person name="Liu Y."/>
            <person name="Tan Y."/>
            <person name="Ren X."/>
            <person name="Zhang X."/>
            <person name="Hyde K.D."/>
            <person name="Liu Y."/>
            <person name="Liu Z."/>
        </authorList>
    </citation>
    <scope>NUCLEOTIDE SEQUENCE [LARGE SCALE GENOMIC DNA]</scope>
    <source>
        <strain evidence="1 2">GZAAS20.1005</strain>
    </source>
</reference>
<evidence type="ECO:0008006" key="3">
    <source>
        <dbReference type="Google" id="ProtNLM"/>
    </source>
</evidence>
<proteinExistence type="predicted"/>
<dbReference type="VEuPathDB" id="FungiDB:SI65_00178"/>
<dbReference type="InterPro" id="IPR029058">
    <property type="entry name" value="AB_hydrolase_fold"/>
</dbReference>
<sequence length="280" mass="31539">MYDGANTYNDSPLFRSGIMNSGSIVPADPVDCPDGQAVYDYVVEVAGCSDASDTLKCLRALYCTDFLNVANSFPSILSHNSVSLPYLPRPDGKVLTHPSTWCPVANMPLCQQHLDARIVRRLLAEYLLLYATREQLEELVATYPDITTDGSPFRTGKMNNCRRAFLTLAQQTKPDVPSWSYLSSYDYGNPILGTFHGSGIFQVFYGILPNYASQSFHSYYLSFIYDQDPNSRAKDFMNWPQWSDNQTLMQFFSDYGALLSDNFRSDTFNFVMTNTAALHI</sequence>
<comment type="caution">
    <text evidence="1">The sequence shown here is derived from an EMBL/GenBank/DDBJ whole genome shotgun (WGS) entry which is preliminary data.</text>
</comment>
<dbReference type="Gene3D" id="3.40.50.1820">
    <property type="entry name" value="alpha/beta hydrolase"/>
    <property type="match status" value="1"/>
</dbReference>
<dbReference type="STRING" id="573508.A0A1E3BNR5"/>
<dbReference type="SUPFAM" id="SSF53474">
    <property type="entry name" value="alpha/beta-Hydrolases"/>
    <property type="match status" value="1"/>
</dbReference>